<dbReference type="InterPro" id="IPR029063">
    <property type="entry name" value="SAM-dependent_MTases_sf"/>
</dbReference>
<sequence>MRDRRADSTDSAARSGNSCSHAVKHRLLNTASRLTDRYNALSPLNELYWAVDTAYCLTRVALCGGLMTVRIGEEPIRFGVSTRSEYRRTTDLGGERPVIEALLAELRGSETVWDIGACIGTYTCPVASTLTTGSVVGFEPESTNRSRLRRNLERNTLTTDWTVSSIALSDHDGACTLSSEFVAAGAGHHYLSSVPNGSTVETKRGDSLIKDEGYTPPDVIKIDVQGAELCVLRGLRGVLTEVRSLYLEVHPSKCRRYGTTAEEIEAFLTKAGFSITVLGPPTNRRSGVYFVRAQR</sequence>
<keyword evidence="2" id="KW-0489">Methyltransferase</keyword>
<dbReference type="Gene3D" id="3.40.50.150">
    <property type="entry name" value="Vaccinia Virus protein VP39"/>
    <property type="match status" value="1"/>
</dbReference>
<dbReference type="Pfam" id="PF05050">
    <property type="entry name" value="Methyltransf_21"/>
    <property type="match status" value="1"/>
</dbReference>
<dbReference type="InterPro" id="IPR052514">
    <property type="entry name" value="SAM-dependent_MTase"/>
</dbReference>
<comment type="caution">
    <text evidence="2">The sequence shown here is derived from an EMBL/GenBank/DDBJ whole genome shotgun (WGS) entry which is preliminary data.</text>
</comment>
<dbReference type="GO" id="GO:0008168">
    <property type="term" value="F:methyltransferase activity"/>
    <property type="evidence" value="ECO:0007669"/>
    <property type="project" value="UniProtKB-KW"/>
</dbReference>
<organism evidence="2 3">
    <name type="scientific">Halocatena pleomorpha</name>
    <dbReference type="NCBI Taxonomy" id="1785090"/>
    <lineage>
        <taxon>Archaea</taxon>
        <taxon>Methanobacteriati</taxon>
        <taxon>Methanobacteriota</taxon>
        <taxon>Stenosarchaea group</taxon>
        <taxon>Halobacteria</taxon>
        <taxon>Halobacteriales</taxon>
        <taxon>Natronomonadaceae</taxon>
        <taxon>Halocatena</taxon>
    </lineage>
</organism>
<reference evidence="2 3" key="1">
    <citation type="submission" date="2018-11" db="EMBL/GenBank/DDBJ databases">
        <title>Taxonoimc description of Halomarina strain SPP-AMP-1.</title>
        <authorList>
            <person name="Pal Y."/>
            <person name="Srinivasana K."/>
            <person name="Verma A."/>
            <person name="Kumar P."/>
        </authorList>
    </citation>
    <scope>NUCLEOTIDE SEQUENCE [LARGE SCALE GENOMIC DNA]</scope>
    <source>
        <strain evidence="2 3">SPP-AMP-1</strain>
    </source>
</reference>
<dbReference type="PANTHER" id="PTHR34203:SF15">
    <property type="entry name" value="SLL1173 PROTEIN"/>
    <property type="match status" value="1"/>
</dbReference>
<dbReference type="AlphaFoldDB" id="A0A3P3RFY7"/>
<dbReference type="PANTHER" id="PTHR34203">
    <property type="entry name" value="METHYLTRANSFERASE, FKBM FAMILY PROTEIN"/>
    <property type="match status" value="1"/>
</dbReference>
<dbReference type="EMBL" id="RRCH01000012">
    <property type="protein sequence ID" value="RRJ31828.1"/>
    <property type="molecule type" value="Genomic_DNA"/>
</dbReference>
<dbReference type="Proteomes" id="UP000282322">
    <property type="component" value="Unassembled WGS sequence"/>
</dbReference>
<feature type="domain" description="Methyltransferase FkbM" evidence="1">
    <location>
        <begin position="114"/>
        <end position="274"/>
    </location>
</feature>
<name>A0A3P3RFY7_9EURY</name>
<gene>
    <name evidence="2" type="ORF">EIK79_06065</name>
</gene>
<evidence type="ECO:0000259" key="1">
    <source>
        <dbReference type="Pfam" id="PF05050"/>
    </source>
</evidence>
<keyword evidence="2" id="KW-0808">Transferase</keyword>
<dbReference type="OrthoDB" id="275825at2157"/>
<keyword evidence="3" id="KW-1185">Reference proteome</keyword>
<accession>A0A3P3RFY7</accession>
<dbReference type="SUPFAM" id="SSF53335">
    <property type="entry name" value="S-adenosyl-L-methionine-dependent methyltransferases"/>
    <property type="match status" value="1"/>
</dbReference>
<evidence type="ECO:0000313" key="2">
    <source>
        <dbReference type="EMBL" id="RRJ31828.1"/>
    </source>
</evidence>
<dbReference type="GO" id="GO:0032259">
    <property type="term" value="P:methylation"/>
    <property type="evidence" value="ECO:0007669"/>
    <property type="project" value="UniProtKB-KW"/>
</dbReference>
<proteinExistence type="predicted"/>
<dbReference type="InterPro" id="IPR006342">
    <property type="entry name" value="FkbM_mtfrase"/>
</dbReference>
<evidence type="ECO:0000313" key="3">
    <source>
        <dbReference type="Proteomes" id="UP000282322"/>
    </source>
</evidence>
<dbReference type="NCBIfam" id="TIGR01444">
    <property type="entry name" value="fkbM_fam"/>
    <property type="match status" value="1"/>
</dbReference>
<protein>
    <submittedName>
        <fullName evidence="2">FkbM family methyltransferase</fullName>
    </submittedName>
</protein>